<evidence type="ECO:0000313" key="2">
    <source>
        <dbReference type="Proteomes" id="UP000198542"/>
    </source>
</evidence>
<dbReference type="AlphaFoldDB" id="A0A1H4MKD3"/>
<accession>A0A1H4MKD3</accession>
<dbReference type="Proteomes" id="UP000198542">
    <property type="component" value="Unassembled WGS sequence"/>
</dbReference>
<reference evidence="2" key="1">
    <citation type="submission" date="2016-10" db="EMBL/GenBank/DDBJ databases">
        <authorList>
            <person name="Varghese N."/>
            <person name="Submissions S."/>
        </authorList>
    </citation>
    <scope>NUCLEOTIDE SEQUENCE [LARGE SCALE GENOMIC DNA]</scope>
    <source>
        <strain evidence="2">BS3660</strain>
    </source>
</reference>
<protein>
    <submittedName>
        <fullName evidence="1">Uncharacterized protein</fullName>
    </submittedName>
</protein>
<proteinExistence type="predicted"/>
<name>A0A1H4MKD3_PSEJE</name>
<dbReference type="EMBL" id="FNTC01000002">
    <property type="protein sequence ID" value="SEB83486.1"/>
    <property type="molecule type" value="Genomic_DNA"/>
</dbReference>
<evidence type="ECO:0000313" key="1">
    <source>
        <dbReference type="EMBL" id="SEB83486.1"/>
    </source>
</evidence>
<organism evidence="1 2">
    <name type="scientific">Pseudomonas jessenii</name>
    <dbReference type="NCBI Taxonomy" id="77298"/>
    <lineage>
        <taxon>Bacteria</taxon>
        <taxon>Pseudomonadati</taxon>
        <taxon>Pseudomonadota</taxon>
        <taxon>Gammaproteobacteria</taxon>
        <taxon>Pseudomonadales</taxon>
        <taxon>Pseudomonadaceae</taxon>
        <taxon>Pseudomonas</taxon>
    </lineage>
</organism>
<keyword evidence="2" id="KW-1185">Reference proteome</keyword>
<sequence>MKSPGTLGVFDGYGVANPRESVSGRVASLLKFNPLKLKGLH</sequence>
<gene>
    <name evidence="1" type="ORF">SAMN04490187_2150</name>
</gene>